<keyword evidence="1" id="KW-0472">Membrane</keyword>
<gene>
    <name evidence="2" type="ORF">C7K55_07760</name>
</gene>
<dbReference type="InterPro" id="IPR018706">
    <property type="entry name" value="DUF2214_membrane"/>
</dbReference>
<dbReference type="AlphaFoldDB" id="A0A2P7MVI5"/>
<name>A0A2P7MVI5_9CYAN</name>
<evidence type="ECO:0000313" key="2">
    <source>
        <dbReference type="EMBL" id="PSJ05219.1"/>
    </source>
</evidence>
<feature type="transmembrane region" description="Helical" evidence="1">
    <location>
        <begin position="135"/>
        <end position="155"/>
    </location>
</feature>
<feature type="transmembrane region" description="Helical" evidence="1">
    <location>
        <begin position="12"/>
        <end position="34"/>
    </location>
</feature>
<comment type="caution">
    <text evidence="2">The sequence shown here is derived from an EMBL/GenBank/DDBJ whole genome shotgun (WGS) entry which is preliminary data.</text>
</comment>
<proteinExistence type="predicted"/>
<keyword evidence="1" id="KW-1133">Transmembrane helix</keyword>
<evidence type="ECO:0000313" key="3">
    <source>
        <dbReference type="Proteomes" id="UP000243002"/>
    </source>
</evidence>
<sequence>MPGLAAIPPEVLSRAGVAYVHYVSFMLCFGALVLERRLIKPNPNKADATLMVITDVVYGLAALALLVSGILRVLYFGQGSEFYTENPLFWWKVGLYLGVGGLSLYPTITYILWAIPLRKGELPQVSEALATRLGWILNIELVGFALVPLLATLMARGVGLPA</sequence>
<keyword evidence="1" id="KW-0812">Transmembrane</keyword>
<organism evidence="2 3">
    <name type="scientific">Cyanobium usitatum str. Tous</name>
    <dbReference type="NCBI Taxonomy" id="2116684"/>
    <lineage>
        <taxon>Bacteria</taxon>
        <taxon>Bacillati</taxon>
        <taxon>Cyanobacteriota</taxon>
        <taxon>Cyanophyceae</taxon>
        <taxon>Synechococcales</taxon>
        <taxon>Prochlorococcaceae</taxon>
        <taxon>Cyanobium</taxon>
    </lineage>
</organism>
<evidence type="ECO:0000256" key="1">
    <source>
        <dbReference type="SAM" id="Phobius"/>
    </source>
</evidence>
<accession>A0A2P7MVI5</accession>
<dbReference type="OrthoDB" id="826511at2"/>
<dbReference type="EMBL" id="PXXO01000007">
    <property type="protein sequence ID" value="PSJ05219.1"/>
    <property type="molecule type" value="Genomic_DNA"/>
</dbReference>
<dbReference type="Proteomes" id="UP000243002">
    <property type="component" value="Unassembled WGS sequence"/>
</dbReference>
<feature type="transmembrane region" description="Helical" evidence="1">
    <location>
        <begin position="55"/>
        <end position="75"/>
    </location>
</feature>
<dbReference type="Pfam" id="PF09980">
    <property type="entry name" value="DUF2214"/>
    <property type="match status" value="1"/>
</dbReference>
<feature type="transmembrane region" description="Helical" evidence="1">
    <location>
        <begin position="95"/>
        <end position="115"/>
    </location>
</feature>
<reference evidence="2 3" key="1">
    <citation type="journal article" date="2018" name="Environ. Microbiol.">
        <title>Ecological and genomic features of two widespread freshwater picocyanobacteria.</title>
        <authorList>
            <person name="Cabello-Yeves P.J."/>
            <person name="Picazo A."/>
            <person name="Camacho A."/>
            <person name="Callieri C."/>
            <person name="Rosselli R."/>
            <person name="Roda-Garcia J.J."/>
            <person name="Coutinho F.H."/>
            <person name="Rodriguez-Valera F."/>
        </authorList>
    </citation>
    <scope>NUCLEOTIDE SEQUENCE [LARGE SCALE GENOMIC DNA]</scope>
    <source>
        <strain evidence="2 3">Tous</strain>
    </source>
</reference>
<keyword evidence="3" id="KW-1185">Reference proteome</keyword>
<protein>
    <submittedName>
        <fullName evidence="2">DUF2214 domain-containing protein</fullName>
    </submittedName>
</protein>